<dbReference type="AlphaFoldDB" id="A0AAW4NPN5"/>
<keyword evidence="1" id="KW-0812">Transmembrane</keyword>
<reference evidence="2" key="1">
    <citation type="submission" date="2021-07" db="EMBL/GenBank/DDBJ databases">
        <title>Genomic diversity and antimicrobial resistance of Prevotella spp. isolated from chronic lung disease airways.</title>
        <authorList>
            <person name="Webb K.A."/>
            <person name="Olagoke O.S."/>
            <person name="Baird T."/>
            <person name="Neill J."/>
            <person name="Pham A."/>
            <person name="Wells T.J."/>
            <person name="Ramsay K.A."/>
            <person name="Bell S.C."/>
            <person name="Sarovich D.S."/>
            <person name="Price E.P."/>
        </authorList>
    </citation>
    <scope>NUCLEOTIDE SEQUENCE</scope>
    <source>
        <strain evidence="2">SCHI0047.S.3</strain>
    </source>
</reference>
<evidence type="ECO:0000313" key="3">
    <source>
        <dbReference type="Proteomes" id="UP001196873"/>
    </source>
</evidence>
<dbReference type="Proteomes" id="UP001196873">
    <property type="component" value="Unassembled WGS sequence"/>
</dbReference>
<feature type="transmembrane region" description="Helical" evidence="1">
    <location>
        <begin position="7"/>
        <end position="26"/>
    </location>
</feature>
<evidence type="ECO:0000256" key="1">
    <source>
        <dbReference type="SAM" id="Phobius"/>
    </source>
</evidence>
<evidence type="ECO:0008006" key="4">
    <source>
        <dbReference type="Google" id="ProtNLM"/>
    </source>
</evidence>
<evidence type="ECO:0000313" key="2">
    <source>
        <dbReference type="EMBL" id="MBW4866948.1"/>
    </source>
</evidence>
<keyword evidence="1" id="KW-1133">Transmembrane helix</keyword>
<protein>
    <recommendedName>
        <fullName evidence="4">Lipoprotein</fullName>
    </recommendedName>
</protein>
<accession>A0AAW4NPN5</accession>
<sequence length="204" mass="23996">MEIQDKKLYVLNLLCIFSVCSFLIFGNCKSNSKRCFNNTGGESMPPVNSTDSIAKQFNQLKEAIIKGEKNRIKSYFDFPINNSDFWYKVLDDEEVESYIDKPFTEKDFYNYYDRIFTKEFKACLSSVNVGILSKKGAFRTPFLIDKDKKYFTKNQIYATCNQNELKLEFISVVQDEFENGDHTEIYTFKFFKGKLKLVNFYMTD</sequence>
<comment type="caution">
    <text evidence="2">The sequence shown here is derived from an EMBL/GenBank/DDBJ whole genome shotgun (WGS) entry which is preliminary data.</text>
</comment>
<dbReference type="RefSeq" id="WP_219427042.1">
    <property type="nucleotide sequence ID" value="NZ_JAHXQY010000049.1"/>
</dbReference>
<name>A0AAW4NPN5_9BACT</name>
<organism evidence="2 3">
    <name type="scientific">Segatella salivae</name>
    <dbReference type="NCBI Taxonomy" id="228604"/>
    <lineage>
        <taxon>Bacteria</taxon>
        <taxon>Pseudomonadati</taxon>
        <taxon>Bacteroidota</taxon>
        <taxon>Bacteroidia</taxon>
        <taxon>Bacteroidales</taxon>
        <taxon>Prevotellaceae</taxon>
        <taxon>Segatella</taxon>
    </lineage>
</organism>
<dbReference type="EMBL" id="JAHXRF010000028">
    <property type="protein sequence ID" value="MBW4866948.1"/>
    <property type="molecule type" value="Genomic_DNA"/>
</dbReference>
<gene>
    <name evidence="2" type="ORF">KZY68_13260</name>
</gene>
<keyword evidence="1" id="KW-0472">Membrane</keyword>
<proteinExistence type="predicted"/>